<protein>
    <submittedName>
        <fullName evidence="1">Uncharacterized protein</fullName>
    </submittedName>
</protein>
<dbReference type="AlphaFoldDB" id="A0A0E9WZK2"/>
<name>A0A0E9WZK2_ANGAN</name>
<proteinExistence type="predicted"/>
<sequence length="64" mass="7512">MYNKQEKKKHKGKLGAKNKKQEKPYITLYETLPYTNTTKKNLMDDTRFCILPAITNIALNTYTD</sequence>
<accession>A0A0E9WZK2</accession>
<reference evidence="1" key="1">
    <citation type="submission" date="2014-11" db="EMBL/GenBank/DDBJ databases">
        <authorList>
            <person name="Amaro Gonzalez C."/>
        </authorList>
    </citation>
    <scope>NUCLEOTIDE SEQUENCE</scope>
</reference>
<dbReference type="EMBL" id="GBXM01012665">
    <property type="protein sequence ID" value="JAH95912.1"/>
    <property type="molecule type" value="Transcribed_RNA"/>
</dbReference>
<organism evidence="1">
    <name type="scientific">Anguilla anguilla</name>
    <name type="common">European freshwater eel</name>
    <name type="synonym">Muraena anguilla</name>
    <dbReference type="NCBI Taxonomy" id="7936"/>
    <lineage>
        <taxon>Eukaryota</taxon>
        <taxon>Metazoa</taxon>
        <taxon>Chordata</taxon>
        <taxon>Craniata</taxon>
        <taxon>Vertebrata</taxon>
        <taxon>Euteleostomi</taxon>
        <taxon>Actinopterygii</taxon>
        <taxon>Neopterygii</taxon>
        <taxon>Teleostei</taxon>
        <taxon>Anguilliformes</taxon>
        <taxon>Anguillidae</taxon>
        <taxon>Anguilla</taxon>
    </lineage>
</organism>
<reference evidence="1" key="2">
    <citation type="journal article" date="2015" name="Fish Shellfish Immunol.">
        <title>Early steps in the European eel (Anguilla anguilla)-Vibrio vulnificus interaction in the gills: Role of the RtxA13 toxin.</title>
        <authorList>
            <person name="Callol A."/>
            <person name="Pajuelo D."/>
            <person name="Ebbesson L."/>
            <person name="Teles M."/>
            <person name="MacKenzie S."/>
            <person name="Amaro C."/>
        </authorList>
    </citation>
    <scope>NUCLEOTIDE SEQUENCE</scope>
</reference>
<evidence type="ECO:0000313" key="1">
    <source>
        <dbReference type="EMBL" id="JAH95912.1"/>
    </source>
</evidence>